<protein>
    <recommendedName>
        <fullName evidence="3">FeoC like transcriptional regulator</fullName>
    </recommendedName>
</protein>
<reference evidence="1 2" key="1">
    <citation type="submission" date="2016-11" db="EMBL/GenBank/DDBJ databases">
        <authorList>
            <person name="Jaros S."/>
            <person name="Januszkiewicz K."/>
            <person name="Wedrychowicz H."/>
        </authorList>
    </citation>
    <scope>NUCLEOTIDE SEQUENCE [LARGE SCALE GENOMIC DNA]</scope>
    <source>
        <strain evidence="1 2">DSM 2631</strain>
    </source>
</reference>
<evidence type="ECO:0008006" key="3">
    <source>
        <dbReference type="Google" id="ProtNLM"/>
    </source>
</evidence>
<dbReference type="RefSeq" id="WP_072892266.1">
    <property type="nucleotide sequence ID" value="NZ_FQVM01000001.1"/>
</dbReference>
<evidence type="ECO:0000313" key="2">
    <source>
        <dbReference type="Proteomes" id="UP000184035"/>
    </source>
</evidence>
<organism evidence="1 2">
    <name type="scientific">Clostridium fallax</name>
    <dbReference type="NCBI Taxonomy" id="1533"/>
    <lineage>
        <taxon>Bacteria</taxon>
        <taxon>Bacillati</taxon>
        <taxon>Bacillota</taxon>
        <taxon>Clostridia</taxon>
        <taxon>Eubacteriales</taxon>
        <taxon>Clostridiaceae</taxon>
        <taxon>Clostridium</taxon>
    </lineage>
</organism>
<name>A0A1M4SN49_9CLOT</name>
<dbReference type="STRING" id="1533.SAMN05443638_101101"/>
<evidence type="ECO:0000313" key="1">
    <source>
        <dbReference type="EMBL" id="SHE33599.1"/>
    </source>
</evidence>
<dbReference type="InterPro" id="IPR036388">
    <property type="entry name" value="WH-like_DNA-bd_sf"/>
</dbReference>
<dbReference type="AlphaFoldDB" id="A0A1M4SN49"/>
<dbReference type="Proteomes" id="UP000184035">
    <property type="component" value="Unassembled WGS sequence"/>
</dbReference>
<keyword evidence="2" id="KW-1185">Reference proteome</keyword>
<gene>
    <name evidence="1" type="ORF">SAMN05443638_101101</name>
</gene>
<dbReference type="EMBL" id="FQVM01000001">
    <property type="protein sequence ID" value="SHE33599.1"/>
    <property type="molecule type" value="Genomic_DNA"/>
</dbReference>
<dbReference type="InterPro" id="IPR036390">
    <property type="entry name" value="WH_DNA-bd_sf"/>
</dbReference>
<dbReference type="OrthoDB" id="1913915at2"/>
<dbReference type="SUPFAM" id="SSF46785">
    <property type="entry name" value="Winged helix' DNA-binding domain"/>
    <property type="match status" value="1"/>
</dbReference>
<proteinExistence type="predicted"/>
<sequence length="88" mass="10052">MIIRILNFINNGGEFSSKAISKELGISEIMAEQLREQLIKQEYIKREEGCKPEMCSKCNCGCSNKALNDIIKWELTEKSKNALKKNNL</sequence>
<accession>A0A1M4SN49</accession>
<dbReference type="Gene3D" id="1.10.10.10">
    <property type="entry name" value="Winged helix-like DNA-binding domain superfamily/Winged helix DNA-binding domain"/>
    <property type="match status" value="1"/>
</dbReference>